<accession>D8UI52</accession>
<reference evidence="2 3" key="1">
    <citation type="journal article" date="2010" name="Science">
        <title>Genomic analysis of organismal complexity in the multicellular green alga Volvox carteri.</title>
        <authorList>
            <person name="Prochnik S.E."/>
            <person name="Umen J."/>
            <person name="Nedelcu A.M."/>
            <person name="Hallmann A."/>
            <person name="Miller S.M."/>
            <person name="Nishii I."/>
            <person name="Ferris P."/>
            <person name="Kuo A."/>
            <person name="Mitros T."/>
            <person name="Fritz-Laylin L.K."/>
            <person name="Hellsten U."/>
            <person name="Chapman J."/>
            <person name="Simakov O."/>
            <person name="Rensing S.A."/>
            <person name="Terry A."/>
            <person name="Pangilinan J."/>
            <person name="Kapitonov V."/>
            <person name="Jurka J."/>
            <person name="Salamov A."/>
            <person name="Shapiro H."/>
            <person name="Schmutz J."/>
            <person name="Grimwood J."/>
            <person name="Lindquist E."/>
            <person name="Lucas S."/>
            <person name="Grigoriev I.V."/>
            <person name="Schmitt R."/>
            <person name="Kirk D."/>
            <person name="Rokhsar D.S."/>
        </authorList>
    </citation>
    <scope>NUCLEOTIDE SEQUENCE [LARGE SCALE GENOMIC DNA]</scope>
    <source>
        <strain evidence="3">f. Nagariensis / Eve</strain>
    </source>
</reference>
<dbReference type="RefSeq" id="XP_002958340.1">
    <property type="nucleotide sequence ID" value="XM_002958294.1"/>
</dbReference>
<keyword evidence="1" id="KW-0812">Transmembrane</keyword>
<proteinExistence type="predicted"/>
<dbReference type="GeneID" id="9620915"/>
<organism evidence="3">
    <name type="scientific">Volvox carteri f. nagariensis</name>
    <dbReference type="NCBI Taxonomy" id="3068"/>
    <lineage>
        <taxon>Eukaryota</taxon>
        <taxon>Viridiplantae</taxon>
        <taxon>Chlorophyta</taxon>
        <taxon>core chlorophytes</taxon>
        <taxon>Chlorophyceae</taxon>
        <taxon>CS clade</taxon>
        <taxon>Chlamydomonadales</taxon>
        <taxon>Volvocaceae</taxon>
        <taxon>Volvox</taxon>
    </lineage>
</organism>
<keyword evidence="3" id="KW-1185">Reference proteome</keyword>
<gene>
    <name evidence="2" type="ORF">VOLCADRAFT_99595</name>
</gene>
<dbReference type="KEGG" id="vcn:VOLCADRAFT_99595"/>
<feature type="transmembrane region" description="Helical" evidence="1">
    <location>
        <begin position="170"/>
        <end position="189"/>
    </location>
</feature>
<evidence type="ECO:0000313" key="2">
    <source>
        <dbReference type="EMBL" id="EFJ40633.1"/>
    </source>
</evidence>
<feature type="transmembrane region" description="Helical" evidence="1">
    <location>
        <begin position="309"/>
        <end position="331"/>
    </location>
</feature>
<dbReference type="InParanoid" id="D8UI52"/>
<feature type="transmembrane region" description="Helical" evidence="1">
    <location>
        <begin position="337"/>
        <end position="358"/>
    </location>
</feature>
<feature type="transmembrane region" description="Helical" evidence="1">
    <location>
        <begin position="127"/>
        <end position="150"/>
    </location>
</feature>
<sequence length="650" mass="65819">MLLKRCSTASCRVSHVSGRRAVSIPPRAFAFPSTPYAQSSSPPLLPPTLGTLAPIDLGSRPLSYRTITTDPVFRPVVRSDQQDAPGPPKLLSRHLTSNPLHALTAWLREQAVRLDLAFAAAMDRNPFAHWAAAAATAALTYLGLHPLSVLRLGIPAAAADWLEARLGGEWAVGLVGLVVLAVGLLAAMWQLRSWVASHLALMRFEAVVRAAAAVVASAKEEEEAVRATATTTTPRTSSPSPSLAAAAAAAAAADRSTSPSTSTLSSTSSPSPAAAAAAAAAPSGPFLSLVPEPLRGLFAGNWKSTDRTWLLLIMAGRLSALYTAASCLLYGTATAAAVTAAVAYAVVCFGASLLPLALPHIRHLLAASPKVAGQGGSAALAAATVLADAAFLMALAPLAPAPARAAAAATLAACSGLAAVAAAASPRLAASQAAPGDVATFHVVVRLPTSGTLIDTTRGHQPLTAVVGDDVAPGVDGGATADGAAEASVAAAGDPQARFRPLKALLAAAVLPGMYLDERRTVEVAVDGDDGGGGMPFRNPGLVWWQPVDDLQRKLGSEERALRAGDVFWYPVGSLVSELGASGRLSTAAPSSMSGASSSAAAALPGADSWGPVEVIAASEGWVQLDANAGLRGGQAEVEVQLVGLGKKKQ</sequence>
<dbReference type="AlphaFoldDB" id="D8UI52"/>
<dbReference type="Proteomes" id="UP000001058">
    <property type="component" value="Unassembled WGS sequence"/>
</dbReference>
<keyword evidence="1" id="KW-1133">Transmembrane helix</keyword>
<dbReference type="EMBL" id="GL378411">
    <property type="protein sequence ID" value="EFJ40633.1"/>
    <property type="molecule type" value="Genomic_DNA"/>
</dbReference>
<feature type="transmembrane region" description="Helical" evidence="1">
    <location>
        <begin position="378"/>
        <end position="399"/>
    </location>
</feature>
<protein>
    <submittedName>
        <fullName evidence="2">Uncharacterized protein</fullName>
    </submittedName>
</protein>
<keyword evidence="1" id="KW-0472">Membrane</keyword>
<evidence type="ECO:0000313" key="3">
    <source>
        <dbReference type="Proteomes" id="UP000001058"/>
    </source>
</evidence>
<evidence type="ECO:0000256" key="1">
    <source>
        <dbReference type="SAM" id="Phobius"/>
    </source>
</evidence>
<dbReference type="OrthoDB" id="548035at2759"/>
<name>D8UI52_VOLCA</name>